<dbReference type="CDD" id="cd12148">
    <property type="entry name" value="fungal_TF_MHR"/>
    <property type="match status" value="1"/>
</dbReference>
<evidence type="ECO:0000313" key="8">
    <source>
        <dbReference type="EMBL" id="WVW87125.1"/>
    </source>
</evidence>
<gene>
    <name evidence="8" type="ORF">I302_109182</name>
</gene>
<keyword evidence="5" id="KW-0539">Nucleus</keyword>
<evidence type="ECO:0000256" key="5">
    <source>
        <dbReference type="ARBA" id="ARBA00023242"/>
    </source>
</evidence>
<dbReference type="KEGG" id="kbi:30212727"/>
<dbReference type="GO" id="GO:0005634">
    <property type="term" value="C:nucleus"/>
    <property type="evidence" value="ECO:0007669"/>
    <property type="project" value="UniProtKB-SubCell"/>
</dbReference>
<sequence>MQVDSSQQSTLGTLSPAIAPHAWTYKTTSVCLILKLDVVTSAMDLPPSASASTSTDKSGVGSTRSKLACAACRFNKVRCLRNEGLDHACMRCLRYGLACTPPLINKPRGRPRRKSSSNGNLDNTITPPNPMGPGSSSSTFRQVQLPSTLNMSMGYSIPPPPIPQFSSTQNHAQQQQQQHNPSLSPDNRRFSTGAYPPVQPSPRSSEAAEASGTNRNLDLSEYLDPADRPIQLQGPSSPFFLNYTSKNTRLESEEVSQGEARDDPVNLMILSESEALALVQLFHDRLNHLVAVLDAKLHTLSYLRSTSTILFSAVLSASSKFARPDLHSTLVSHTQTLLSRAINNGTADVGVAQTIMILMYWKLPADTSSWRKIGIAIRMGYQLYWHVPRNQVLPDDEVLARKILNSERTWMCFDRSLAQTYGLPFAIQPSHMMDAGNWAREHTYLGPSVDVHLASSIELCKLKDQWRAICDSSFQSLAYNDAALESVHAQCEALLSRYWRKDAPPPGFEYEKEHVGLWATLDFMLTLKRHHLEASPNDPIRIDACLSYASRITDEIDAVADNGDLEIMQDTSSVMASSLTVLLRKIFHLSSITQKLLIITLLQRILAAYTKASGTEHNTAPAYVARFVQRTLRAIGMESKAGSPMRDPMGGTTGTGTGTEAMLGGGDQPDFMAQLQQFMGLPDETLGMNDDDYW</sequence>
<evidence type="ECO:0000313" key="9">
    <source>
        <dbReference type="Proteomes" id="UP000092730"/>
    </source>
</evidence>
<keyword evidence="3" id="KW-0238">DNA-binding</keyword>
<organism evidence="8 9">
    <name type="scientific">Kwoniella bestiolae CBS 10118</name>
    <dbReference type="NCBI Taxonomy" id="1296100"/>
    <lineage>
        <taxon>Eukaryota</taxon>
        <taxon>Fungi</taxon>
        <taxon>Dikarya</taxon>
        <taxon>Basidiomycota</taxon>
        <taxon>Agaricomycotina</taxon>
        <taxon>Tremellomycetes</taxon>
        <taxon>Tremellales</taxon>
        <taxon>Cryptococcaceae</taxon>
        <taxon>Kwoniella</taxon>
    </lineage>
</organism>
<keyword evidence="9" id="KW-1185">Reference proteome</keyword>
<name>A0AAJ8KGL4_9TREE</name>
<proteinExistence type="predicted"/>
<dbReference type="RefSeq" id="XP_065726887.1">
    <property type="nucleotide sequence ID" value="XM_065870815.1"/>
</dbReference>
<dbReference type="SMART" id="SM00066">
    <property type="entry name" value="GAL4"/>
    <property type="match status" value="1"/>
</dbReference>
<accession>A0AAJ8KGL4</accession>
<dbReference type="InterPro" id="IPR036864">
    <property type="entry name" value="Zn2-C6_fun-type_DNA-bd_sf"/>
</dbReference>
<protein>
    <recommendedName>
        <fullName evidence="7">Zn(2)-C6 fungal-type domain-containing protein</fullName>
    </recommendedName>
</protein>
<feature type="region of interest" description="Disordered" evidence="6">
    <location>
        <begin position="103"/>
        <end position="213"/>
    </location>
</feature>
<evidence type="ECO:0000256" key="4">
    <source>
        <dbReference type="ARBA" id="ARBA00023163"/>
    </source>
</evidence>
<dbReference type="EMBL" id="CP144548">
    <property type="protein sequence ID" value="WVW87125.1"/>
    <property type="molecule type" value="Genomic_DNA"/>
</dbReference>
<evidence type="ECO:0000256" key="1">
    <source>
        <dbReference type="ARBA" id="ARBA00004123"/>
    </source>
</evidence>
<dbReference type="GO" id="GO:0000981">
    <property type="term" value="F:DNA-binding transcription factor activity, RNA polymerase II-specific"/>
    <property type="evidence" value="ECO:0007669"/>
    <property type="project" value="InterPro"/>
</dbReference>
<dbReference type="SUPFAM" id="SSF57701">
    <property type="entry name" value="Zn2/Cys6 DNA-binding domain"/>
    <property type="match status" value="1"/>
</dbReference>
<dbReference type="PANTHER" id="PTHR31845:SF19">
    <property type="entry name" value="TRANSCRIPTION FACTOR DOMAIN-CONTAINING PROTEIN"/>
    <property type="match status" value="1"/>
</dbReference>
<dbReference type="PROSITE" id="PS50048">
    <property type="entry name" value="ZN2_CY6_FUNGAL_2"/>
    <property type="match status" value="1"/>
</dbReference>
<dbReference type="InterPro" id="IPR051089">
    <property type="entry name" value="prtT"/>
</dbReference>
<dbReference type="GeneID" id="30212727"/>
<feature type="domain" description="Zn(2)-C6 fungal-type" evidence="7">
    <location>
        <begin position="68"/>
        <end position="100"/>
    </location>
</feature>
<comment type="subcellular location">
    <subcellularLocation>
        <location evidence="1">Nucleus</location>
    </subcellularLocation>
</comment>
<dbReference type="CDD" id="cd00067">
    <property type="entry name" value="GAL4"/>
    <property type="match status" value="1"/>
</dbReference>
<reference evidence="8" key="1">
    <citation type="submission" date="2013-07" db="EMBL/GenBank/DDBJ databases">
        <authorList>
            <consortium name="The Broad Institute Genome Sequencing Platform"/>
            <person name="Cuomo C."/>
            <person name="Litvintseva A."/>
            <person name="Chen Y."/>
            <person name="Heitman J."/>
            <person name="Sun S."/>
            <person name="Springer D."/>
            <person name="Dromer F."/>
            <person name="Young S.K."/>
            <person name="Zeng Q."/>
            <person name="Gargeya S."/>
            <person name="Fitzgerald M."/>
            <person name="Abouelleil A."/>
            <person name="Alvarado L."/>
            <person name="Berlin A.M."/>
            <person name="Chapman S.B."/>
            <person name="Dewar J."/>
            <person name="Goldberg J."/>
            <person name="Griggs A."/>
            <person name="Gujja S."/>
            <person name="Hansen M."/>
            <person name="Howarth C."/>
            <person name="Imamovic A."/>
            <person name="Larimer J."/>
            <person name="McCowan C."/>
            <person name="Murphy C."/>
            <person name="Pearson M."/>
            <person name="Priest M."/>
            <person name="Roberts A."/>
            <person name="Saif S."/>
            <person name="Shea T."/>
            <person name="Sykes S."/>
            <person name="Wortman J."/>
            <person name="Nusbaum C."/>
            <person name="Birren B."/>
        </authorList>
    </citation>
    <scope>NUCLEOTIDE SEQUENCE</scope>
    <source>
        <strain evidence="8">CBS 10118</strain>
    </source>
</reference>
<evidence type="ECO:0000256" key="6">
    <source>
        <dbReference type="SAM" id="MobiDB-lite"/>
    </source>
</evidence>
<dbReference type="Gene3D" id="4.10.240.10">
    <property type="entry name" value="Zn(2)-C6 fungal-type DNA-binding domain"/>
    <property type="match status" value="1"/>
</dbReference>
<evidence type="ECO:0000256" key="2">
    <source>
        <dbReference type="ARBA" id="ARBA00023015"/>
    </source>
</evidence>
<feature type="compositionally biased region" description="Polar residues" evidence="6">
    <location>
        <begin position="139"/>
        <end position="153"/>
    </location>
</feature>
<evidence type="ECO:0000256" key="3">
    <source>
        <dbReference type="ARBA" id="ARBA00023125"/>
    </source>
</evidence>
<dbReference type="GO" id="GO:0000976">
    <property type="term" value="F:transcription cis-regulatory region binding"/>
    <property type="evidence" value="ECO:0007669"/>
    <property type="project" value="TreeGrafter"/>
</dbReference>
<dbReference type="Pfam" id="PF00172">
    <property type="entry name" value="Zn_clus"/>
    <property type="match status" value="1"/>
</dbReference>
<dbReference type="Proteomes" id="UP000092730">
    <property type="component" value="Chromosome 8"/>
</dbReference>
<dbReference type="AlphaFoldDB" id="A0AAJ8KGL4"/>
<dbReference type="InterPro" id="IPR001138">
    <property type="entry name" value="Zn2Cys6_DnaBD"/>
</dbReference>
<keyword evidence="2" id="KW-0805">Transcription regulation</keyword>
<reference evidence="8" key="2">
    <citation type="submission" date="2024-02" db="EMBL/GenBank/DDBJ databases">
        <title>Comparative genomics of Cryptococcus and Kwoniella reveals pathogenesis evolution and contrasting modes of karyotype evolution via chromosome fusion or intercentromeric recombination.</title>
        <authorList>
            <person name="Coelho M.A."/>
            <person name="David-Palma M."/>
            <person name="Shea T."/>
            <person name="Bowers K."/>
            <person name="McGinley-Smith S."/>
            <person name="Mohammad A.W."/>
            <person name="Gnirke A."/>
            <person name="Yurkov A.M."/>
            <person name="Nowrousian M."/>
            <person name="Sun S."/>
            <person name="Cuomo C.A."/>
            <person name="Heitman J."/>
        </authorList>
    </citation>
    <scope>NUCLEOTIDE SEQUENCE</scope>
    <source>
        <strain evidence="8">CBS 10118</strain>
    </source>
</reference>
<evidence type="ECO:0000259" key="7">
    <source>
        <dbReference type="PROSITE" id="PS50048"/>
    </source>
</evidence>
<dbReference type="PANTHER" id="PTHR31845">
    <property type="entry name" value="FINGER DOMAIN PROTEIN, PUTATIVE-RELATED"/>
    <property type="match status" value="1"/>
</dbReference>
<dbReference type="GO" id="GO:0008270">
    <property type="term" value="F:zinc ion binding"/>
    <property type="evidence" value="ECO:0007669"/>
    <property type="project" value="InterPro"/>
</dbReference>
<dbReference type="PROSITE" id="PS00463">
    <property type="entry name" value="ZN2_CY6_FUNGAL_1"/>
    <property type="match status" value="1"/>
</dbReference>
<keyword evidence="4" id="KW-0804">Transcription</keyword>